<dbReference type="OrthoDB" id="9781705at2"/>
<dbReference type="Gene3D" id="3.40.190.120">
    <property type="entry name" value="Osmoprotection protein (prox), domain 2"/>
    <property type="match status" value="1"/>
</dbReference>
<feature type="signal peptide" evidence="1">
    <location>
        <begin position="1"/>
        <end position="23"/>
    </location>
</feature>
<reference evidence="3 4" key="1">
    <citation type="submission" date="2017-02" db="EMBL/GenBank/DDBJ databases">
        <authorList>
            <person name="Peterson S.W."/>
        </authorList>
    </citation>
    <scope>NUCLEOTIDE SEQUENCE [LARGE SCALE GENOMIC DNA]</scope>
    <source>
        <strain evidence="3 4">VKM Ac-2059</strain>
    </source>
</reference>
<dbReference type="GO" id="GO:0043190">
    <property type="term" value="C:ATP-binding cassette (ABC) transporter complex"/>
    <property type="evidence" value="ECO:0007669"/>
    <property type="project" value="InterPro"/>
</dbReference>
<dbReference type="Proteomes" id="UP000190857">
    <property type="component" value="Unassembled WGS sequence"/>
</dbReference>
<dbReference type="GO" id="GO:0022857">
    <property type="term" value="F:transmembrane transporter activity"/>
    <property type="evidence" value="ECO:0007669"/>
    <property type="project" value="InterPro"/>
</dbReference>
<dbReference type="AlphaFoldDB" id="A0A1T5KYL9"/>
<dbReference type="Gene3D" id="3.40.190.10">
    <property type="entry name" value="Periplasmic binding protein-like II"/>
    <property type="match status" value="1"/>
</dbReference>
<evidence type="ECO:0000313" key="4">
    <source>
        <dbReference type="Proteomes" id="UP000190857"/>
    </source>
</evidence>
<evidence type="ECO:0000256" key="1">
    <source>
        <dbReference type="SAM" id="SignalP"/>
    </source>
</evidence>
<name>A0A1T5KYL9_9MICO</name>
<organism evidence="3 4">
    <name type="scientific">Okibacterium fritillariae</name>
    <dbReference type="NCBI Taxonomy" id="123320"/>
    <lineage>
        <taxon>Bacteria</taxon>
        <taxon>Bacillati</taxon>
        <taxon>Actinomycetota</taxon>
        <taxon>Actinomycetes</taxon>
        <taxon>Micrococcales</taxon>
        <taxon>Microbacteriaceae</taxon>
        <taxon>Okibacterium</taxon>
    </lineage>
</organism>
<proteinExistence type="predicted"/>
<keyword evidence="4" id="KW-1185">Reference proteome</keyword>
<feature type="domain" description="ABC-type glycine betaine transport system substrate-binding" evidence="2">
    <location>
        <begin position="46"/>
        <end position="310"/>
    </location>
</feature>
<dbReference type="Pfam" id="PF04069">
    <property type="entry name" value="OpuAC"/>
    <property type="match status" value="1"/>
</dbReference>
<dbReference type="SUPFAM" id="SSF53850">
    <property type="entry name" value="Periplasmic binding protein-like II"/>
    <property type="match status" value="1"/>
</dbReference>
<feature type="chain" id="PRO_5012323759" evidence="1">
    <location>
        <begin position="24"/>
        <end position="314"/>
    </location>
</feature>
<evidence type="ECO:0000313" key="3">
    <source>
        <dbReference type="EMBL" id="SKC68740.1"/>
    </source>
</evidence>
<evidence type="ECO:0000259" key="2">
    <source>
        <dbReference type="Pfam" id="PF04069"/>
    </source>
</evidence>
<sequence>MFSSRRGRLAVAALAAGAVLSLAACSSGDPLDNSTSGSGSSGSADSITVGAGSFAESEIIAQIYTQALEAEGVTVTFAGQIGQRDVYLKALEDGSIDLIPDYSGNLLQFYDAETTAKTSEEVYAAIGDALPEGIEVLDQAEAQDADSYNVTKDFSEKNGITSLADLKDYEGTLAIGANPEFADRPYGPKGLTEVYGVPADKLTFTPVSDGGGPLTAKALIDGTVQLADIYSTTPSIKENGFVTLEDPENLILPQNILPLIKSDKASDKVKDVLNKVSAELTTDDLIDLNTLNQGDQKLSPEKVAKDWLTEKGLI</sequence>
<dbReference type="InterPro" id="IPR007210">
    <property type="entry name" value="ABC_Gly_betaine_transp_sub-bd"/>
</dbReference>
<dbReference type="CDD" id="cd13606">
    <property type="entry name" value="PBP2_ProX_like"/>
    <property type="match status" value="1"/>
</dbReference>
<dbReference type="STRING" id="123320.SAMN06309945_2670"/>
<dbReference type="PROSITE" id="PS51257">
    <property type="entry name" value="PROKAR_LIPOPROTEIN"/>
    <property type="match status" value="1"/>
</dbReference>
<dbReference type="RefSeq" id="WP_079728686.1">
    <property type="nucleotide sequence ID" value="NZ_FUZP01000003.1"/>
</dbReference>
<dbReference type="EMBL" id="FUZP01000003">
    <property type="protein sequence ID" value="SKC68740.1"/>
    <property type="molecule type" value="Genomic_DNA"/>
</dbReference>
<protein>
    <submittedName>
        <fullName evidence="3">Osmoprotectant transport system substrate-binding protein</fullName>
    </submittedName>
</protein>
<keyword evidence="1" id="KW-0732">Signal</keyword>
<accession>A0A1T5KYL9</accession>
<gene>
    <name evidence="3" type="ORF">SAMN06309945_2670</name>
</gene>